<accession>A0A4W2GJ87</accession>
<dbReference type="Ensembl" id="ENSBIXT00005030297.1">
    <property type="protein sequence ID" value="ENSBIXP00005018096.1"/>
    <property type="gene ID" value="ENSBIXG00005021542.1"/>
</dbReference>
<dbReference type="AlphaFoldDB" id="A0A4W2GJ87"/>
<evidence type="ECO:0000313" key="1">
    <source>
        <dbReference type="Ensembl" id="ENSBIXP00005018096.1"/>
    </source>
</evidence>
<dbReference type="InterPro" id="IPR016135">
    <property type="entry name" value="UBQ-conjugating_enzyme/RWD"/>
</dbReference>
<sequence length="55" mass="6342">VALKWINKELSEVARDPPAQYSTGPVGDDTFHWETTIMKKNGSPIFQEWTQKYAM</sequence>
<dbReference type="SUPFAM" id="SSF54495">
    <property type="entry name" value="UBC-like"/>
    <property type="match status" value="1"/>
</dbReference>
<evidence type="ECO:0008006" key="3">
    <source>
        <dbReference type="Google" id="ProtNLM"/>
    </source>
</evidence>
<dbReference type="Gene3D" id="3.10.110.10">
    <property type="entry name" value="Ubiquitin Conjugating Enzyme"/>
    <property type="match status" value="1"/>
</dbReference>
<dbReference type="Proteomes" id="UP000429181">
    <property type="component" value="Unassembled WGS sequence"/>
</dbReference>
<protein>
    <recommendedName>
        <fullName evidence="3">UBC core domain-containing protein</fullName>
    </recommendedName>
</protein>
<reference evidence="1" key="2">
    <citation type="submission" date="2025-08" db="UniProtKB">
        <authorList>
            <consortium name="Ensembl"/>
        </authorList>
    </citation>
    <scope>IDENTIFICATION</scope>
</reference>
<name>A0A4W2GJ87_BOBOX</name>
<organism evidence="1 2">
    <name type="scientific">Bos indicus x Bos taurus</name>
    <name type="common">Hybrid cattle</name>
    <dbReference type="NCBI Taxonomy" id="30522"/>
    <lineage>
        <taxon>Eukaryota</taxon>
        <taxon>Metazoa</taxon>
        <taxon>Chordata</taxon>
        <taxon>Craniata</taxon>
        <taxon>Vertebrata</taxon>
        <taxon>Euteleostomi</taxon>
        <taxon>Mammalia</taxon>
        <taxon>Eutheria</taxon>
        <taxon>Laurasiatheria</taxon>
        <taxon>Artiodactyla</taxon>
        <taxon>Ruminantia</taxon>
        <taxon>Pecora</taxon>
        <taxon>Bovidae</taxon>
        <taxon>Bovinae</taxon>
        <taxon>Bos</taxon>
    </lineage>
</organism>
<reference evidence="2" key="1">
    <citation type="submission" date="2018-11" db="EMBL/GenBank/DDBJ databases">
        <title>Haplotype-resolved cattle genomes.</title>
        <authorList>
            <person name="Low W.Y."/>
            <person name="Tearle R."/>
            <person name="Bickhart D.M."/>
            <person name="Rosen B.D."/>
            <person name="Koren S."/>
            <person name="Rhie A."/>
            <person name="Hiendleder S."/>
            <person name="Phillippy A.M."/>
            <person name="Smith T.P.L."/>
            <person name="Williams J.L."/>
        </authorList>
    </citation>
    <scope>NUCLEOTIDE SEQUENCE [LARGE SCALE GENOMIC DNA]</scope>
</reference>
<evidence type="ECO:0000313" key="2">
    <source>
        <dbReference type="Proteomes" id="UP000429181"/>
    </source>
</evidence>
<dbReference type="GeneTree" id="ENSGT01090000260200"/>
<proteinExistence type="predicted"/>